<comment type="caution">
    <text evidence="10">The sequence shown here is derived from an EMBL/GenBank/DDBJ whole genome shotgun (WGS) entry which is preliminary data.</text>
</comment>
<comment type="similarity">
    <text evidence="2 8">Belongs to the proline oxidase family.</text>
</comment>
<accession>A0A8S3ZFN3</accession>
<keyword evidence="3 8" id="KW-0285">Flavoprotein</keyword>
<dbReference type="GO" id="GO:0071949">
    <property type="term" value="F:FAD binding"/>
    <property type="evidence" value="ECO:0007669"/>
    <property type="project" value="TreeGrafter"/>
</dbReference>
<keyword evidence="5 8" id="KW-0560">Oxidoreductase</keyword>
<name>A0A8S3ZFN3_9EUPU</name>
<dbReference type="Gene3D" id="3.20.20.220">
    <property type="match status" value="1"/>
</dbReference>
<proteinExistence type="inferred from homology"/>
<evidence type="ECO:0000313" key="11">
    <source>
        <dbReference type="Proteomes" id="UP000678393"/>
    </source>
</evidence>
<evidence type="ECO:0000256" key="8">
    <source>
        <dbReference type="RuleBase" id="RU364054"/>
    </source>
</evidence>
<dbReference type="GO" id="GO:0005739">
    <property type="term" value="C:mitochondrion"/>
    <property type="evidence" value="ECO:0007669"/>
    <property type="project" value="TreeGrafter"/>
</dbReference>
<evidence type="ECO:0000256" key="3">
    <source>
        <dbReference type="ARBA" id="ARBA00022630"/>
    </source>
</evidence>
<dbReference type="PANTHER" id="PTHR13914:SF29">
    <property type="entry name" value="HYDROXYPROLINE DEHYDROGENASE"/>
    <property type="match status" value="1"/>
</dbReference>
<dbReference type="InterPro" id="IPR015659">
    <property type="entry name" value="Proline_oxidase"/>
</dbReference>
<evidence type="ECO:0000256" key="2">
    <source>
        <dbReference type="ARBA" id="ARBA00005869"/>
    </source>
</evidence>
<keyword evidence="6 8" id="KW-0642">Proline metabolism</keyword>
<dbReference type="EMBL" id="CAJHNH020002179">
    <property type="protein sequence ID" value="CAG5125821.1"/>
    <property type="molecule type" value="Genomic_DNA"/>
</dbReference>
<protein>
    <recommendedName>
        <fullName evidence="8">Proline dehydrogenase</fullName>
        <ecNumber evidence="8">1.5.5.2</ecNumber>
    </recommendedName>
</protein>
<evidence type="ECO:0000256" key="6">
    <source>
        <dbReference type="ARBA" id="ARBA00023062"/>
    </source>
</evidence>
<dbReference type="EC" id="1.5.5.2" evidence="8"/>
<comment type="catalytic activity">
    <reaction evidence="8">
        <text>L-proline + a quinone = (S)-1-pyrroline-5-carboxylate + a quinol + H(+)</text>
        <dbReference type="Rhea" id="RHEA:23784"/>
        <dbReference type="ChEBI" id="CHEBI:15378"/>
        <dbReference type="ChEBI" id="CHEBI:17388"/>
        <dbReference type="ChEBI" id="CHEBI:24646"/>
        <dbReference type="ChEBI" id="CHEBI:60039"/>
        <dbReference type="ChEBI" id="CHEBI:132124"/>
        <dbReference type="EC" id="1.5.5.2"/>
    </reaction>
</comment>
<comment type="function">
    <text evidence="8">Converts proline to delta-1-pyrroline-5-carboxylate.</text>
</comment>
<comment type="catalytic activity">
    <reaction evidence="7">
        <text>trans-4-hydroxy-L-proline + a quinone = (3R,5S)-1-pyrroline-3-hydroxy-5-carboxylate + a quinol + H(+)</text>
        <dbReference type="Rhea" id="RHEA:52512"/>
        <dbReference type="ChEBI" id="CHEBI:15378"/>
        <dbReference type="ChEBI" id="CHEBI:24646"/>
        <dbReference type="ChEBI" id="CHEBI:58375"/>
        <dbReference type="ChEBI" id="CHEBI:62612"/>
        <dbReference type="ChEBI" id="CHEBI:132124"/>
        <dbReference type="EC" id="1.5.5.3"/>
    </reaction>
</comment>
<dbReference type="Proteomes" id="UP000678393">
    <property type="component" value="Unassembled WGS sequence"/>
</dbReference>
<sequence>MATSITRGLLKDNAAFVHKITQTNIRTSIQRECCISKRTIYYLSSFPSRSKNSCDIRMNSTILKPRDCINSAVTVSLIKLSGCIQFKSTFAKATSIRFSSPSSGNISSEQKLKFDHSSSEGILSPPPKTAPETFDNYQIAYGRKSSFELLRVFGFFFLCRFSFFTDNAVKIMGICYRILGQKMAEAVIKKAVYDQFVAGEATDDVKRVTHQLRQGGVASILCVPIETDDRLSTGKSKDTFLNANLEKVLASIQLCTELGESLAVTQFRISALVAGDLMKIISDFCDQTTHNVEVITGMLDAMRGCDMNFSKLPGWADFPQERTEELKKGLQRLGKIQKALEDRDVIVLIDAEYMRINPALRLLSLCLMKVCNTGYAKIFYTYQAYLKATRTNLQQDLTFATNNGFSFGVKLVRGAYMVAERQLAREMGYPDPVNETFELTSASYHSCLDLLLQHVATKGPPSRVRFMVASHNEDTIRYAMDRMNDLCIPKDDPDVLFGQLYGMADHVSFTLGNQGYRVYKSVPYGPVQETLPYLARRAQENKAILVNARRERQLVAKALLDRLRLTA</sequence>
<gene>
    <name evidence="10" type="ORF">CUNI_LOCUS11379</name>
</gene>
<reference evidence="10" key="1">
    <citation type="submission" date="2021-04" db="EMBL/GenBank/DDBJ databases">
        <authorList>
            <consortium name="Molecular Ecology Group"/>
        </authorList>
    </citation>
    <scope>NUCLEOTIDE SEQUENCE</scope>
</reference>
<keyword evidence="11" id="KW-1185">Reference proteome</keyword>
<dbReference type="SUPFAM" id="SSF51730">
    <property type="entry name" value="FAD-linked oxidoreductase"/>
    <property type="match status" value="1"/>
</dbReference>
<dbReference type="GO" id="GO:0004657">
    <property type="term" value="F:proline dehydrogenase activity"/>
    <property type="evidence" value="ECO:0007669"/>
    <property type="project" value="UniProtKB-EC"/>
</dbReference>
<dbReference type="OrthoDB" id="5464at2759"/>
<evidence type="ECO:0000256" key="4">
    <source>
        <dbReference type="ARBA" id="ARBA00022827"/>
    </source>
</evidence>
<dbReference type="PANTHER" id="PTHR13914">
    <property type="entry name" value="PROLINE OXIDASE"/>
    <property type="match status" value="1"/>
</dbReference>
<evidence type="ECO:0000256" key="5">
    <source>
        <dbReference type="ARBA" id="ARBA00023002"/>
    </source>
</evidence>
<dbReference type="AlphaFoldDB" id="A0A8S3ZFN3"/>
<dbReference type="InterPro" id="IPR029041">
    <property type="entry name" value="FAD-linked_oxidoreductase-like"/>
</dbReference>
<evidence type="ECO:0000313" key="10">
    <source>
        <dbReference type="EMBL" id="CAG5125821.1"/>
    </source>
</evidence>
<organism evidence="10 11">
    <name type="scientific">Candidula unifasciata</name>
    <dbReference type="NCBI Taxonomy" id="100452"/>
    <lineage>
        <taxon>Eukaryota</taxon>
        <taxon>Metazoa</taxon>
        <taxon>Spiralia</taxon>
        <taxon>Lophotrochozoa</taxon>
        <taxon>Mollusca</taxon>
        <taxon>Gastropoda</taxon>
        <taxon>Heterobranchia</taxon>
        <taxon>Euthyneura</taxon>
        <taxon>Panpulmonata</taxon>
        <taxon>Eupulmonata</taxon>
        <taxon>Stylommatophora</taxon>
        <taxon>Helicina</taxon>
        <taxon>Helicoidea</taxon>
        <taxon>Geomitridae</taxon>
        <taxon>Candidula</taxon>
    </lineage>
</organism>
<evidence type="ECO:0000256" key="7">
    <source>
        <dbReference type="ARBA" id="ARBA00048242"/>
    </source>
</evidence>
<dbReference type="GO" id="GO:0010133">
    <property type="term" value="P:L-proline catabolic process to L-glutamate"/>
    <property type="evidence" value="ECO:0007669"/>
    <property type="project" value="TreeGrafter"/>
</dbReference>
<evidence type="ECO:0000256" key="1">
    <source>
        <dbReference type="ARBA" id="ARBA00001974"/>
    </source>
</evidence>
<dbReference type="Pfam" id="PF01619">
    <property type="entry name" value="Pro_dh"/>
    <property type="match status" value="1"/>
</dbReference>
<comment type="cofactor">
    <cofactor evidence="1 8">
        <name>FAD</name>
        <dbReference type="ChEBI" id="CHEBI:57692"/>
    </cofactor>
</comment>
<feature type="domain" description="Proline dehydrogenase" evidence="9">
    <location>
        <begin position="299"/>
        <end position="545"/>
    </location>
</feature>
<dbReference type="InterPro" id="IPR002872">
    <property type="entry name" value="Proline_DH_dom"/>
</dbReference>
<keyword evidence="4 8" id="KW-0274">FAD</keyword>
<evidence type="ECO:0000259" key="9">
    <source>
        <dbReference type="Pfam" id="PF01619"/>
    </source>
</evidence>